<protein>
    <submittedName>
        <fullName evidence="1">Uncharacterized protein</fullName>
    </submittedName>
</protein>
<keyword evidence="2" id="KW-1185">Reference proteome</keyword>
<evidence type="ECO:0000313" key="2">
    <source>
        <dbReference type="Proteomes" id="UP000294919"/>
    </source>
</evidence>
<dbReference type="EMBL" id="SLWV01000003">
    <property type="protein sequence ID" value="TCO79116.1"/>
    <property type="molecule type" value="Genomic_DNA"/>
</dbReference>
<proteinExistence type="predicted"/>
<sequence length="42" mass="4786">MENIKPLTEINSRLEAIVNKKPENITPQDLLEIDKLLDILVA</sequence>
<name>A0A4R2L5E9_9FIRM</name>
<evidence type="ECO:0000313" key="1">
    <source>
        <dbReference type="EMBL" id="TCO79116.1"/>
    </source>
</evidence>
<comment type="caution">
    <text evidence="1">The sequence shown here is derived from an EMBL/GenBank/DDBJ whole genome shotgun (WGS) entry which is preliminary data.</text>
</comment>
<dbReference type="Proteomes" id="UP000294919">
    <property type="component" value="Unassembled WGS sequence"/>
</dbReference>
<accession>A0A4R2L5E9</accession>
<dbReference type="RefSeq" id="WP_279233098.1">
    <property type="nucleotide sequence ID" value="NZ_SLWV01000003.1"/>
</dbReference>
<gene>
    <name evidence="1" type="ORF">EV214_103168</name>
</gene>
<organism evidence="1 2">
    <name type="scientific">Marinisporobacter balticus</name>
    <dbReference type="NCBI Taxonomy" id="2018667"/>
    <lineage>
        <taxon>Bacteria</taxon>
        <taxon>Bacillati</taxon>
        <taxon>Bacillota</taxon>
        <taxon>Clostridia</taxon>
        <taxon>Peptostreptococcales</taxon>
        <taxon>Thermotaleaceae</taxon>
        <taxon>Marinisporobacter</taxon>
    </lineage>
</organism>
<dbReference type="AlphaFoldDB" id="A0A4R2L5E9"/>
<reference evidence="1 2" key="1">
    <citation type="submission" date="2019-03" db="EMBL/GenBank/DDBJ databases">
        <title>Genomic Encyclopedia of Type Strains, Phase IV (KMG-IV): sequencing the most valuable type-strain genomes for metagenomic binning, comparative biology and taxonomic classification.</title>
        <authorList>
            <person name="Goeker M."/>
        </authorList>
    </citation>
    <scope>NUCLEOTIDE SEQUENCE [LARGE SCALE GENOMIC DNA]</scope>
    <source>
        <strain evidence="1 2">DSM 102940</strain>
    </source>
</reference>